<keyword evidence="2" id="KW-0732">Signal</keyword>
<evidence type="ECO:0000313" key="4">
    <source>
        <dbReference type="Proteomes" id="UP000277256"/>
    </source>
</evidence>
<sequence>MTQRTPAAALLAAAAALALSACAGPGEDGGAAASEQPEEAAALTDVVNENRRLEADLADAELRLAEACLEEAGHAVHDRAVLRPADIAELELLVETYPFDGFLPDADTAARWGFGQWLTTPEGAESDDAEEYAAAVYGEDHVEEEPDNSAWDELPAAEQEAWYEAYYGPDHLDFRAAAMGMAPGAGDGGIADAEPGGCLLAVQEGLYGPAEGDTGDGPGWNRAPQDPADTGDFDALREDYRALTADAEAAFLACLFDRGRGDWAFDDLAGLPLTDYFANAYYRGLPGYEPVSPESGAIPELPADLGEDYASVREHETALAVDFAACGDETGYRETAAAAWDAVQTGYYTALEDELFAYQDAMREALERAQDLLGA</sequence>
<reference evidence="3 4" key="1">
    <citation type="submission" date="2018-12" db="EMBL/GenBank/DDBJ databases">
        <title>Glycomyces sp. YIM 121974 draft genome.</title>
        <authorList>
            <person name="Li Q."/>
        </authorList>
    </citation>
    <scope>NUCLEOTIDE SEQUENCE [LARGE SCALE GENOMIC DNA]</scope>
    <source>
        <strain evidence="3 4">YIM 121974</strain>
    </source>
</reference>
<dbReference type="AlphaFoldDB" id="A0A426UU36"/>
<name>A0A426UU36_9ACTN</name>
<evidence type="ECO:0000313" key="3">
    <source>
        <dbReference type="EMBL" id="RRR97431.1"/>
    </source>
</evidence>
<feature type="chain" id="PRO_5039056678" evidence="2">
    <location>
        <begin position="24"/>
        <end position="375"/>
    </location>
</feature>
<evidence type="ECO:0000256" key="1">
    <source>
        <dbReference type="SAM" id="Coils"/>
    </source>
</evidence>
<comment type="caution">
    <text evidence="3">The sequence shown here is derived from an EMBL/GenBank/DDBJ whole genome shotgun (WGS) entry which is preliminary data.</text>
</comment>
<dbReference type="EMBL" id="RSEB01000005">
    <property type="protein sequence ID" value="RRR97431.1"/>
    <property type="molecule type" value="Genomic_DNA"/>
</dbReference>
<organism evidence="3 4">
    <name type="scientific">Glycomyces terrestris</name>
    <dbReference type="NCBI Taxonomy" id="2493553"/>
    <lineage>
        <taxon>Bacteria</taxon>
        <taxon>Bacillati</taxon>
        <taxon>Actinomycetota</taxon>
        <taxon>Actinomycetes</taxon>
        <taxon>Glycomycetales</taxon>
        <taxon>Glycomycetaceae</taxon>
        <taxon>Glycomyces</taxon>
    </lineage>
</organism>
<dbReference type="Proteomes" id="UP000277256">
    <property type="component" value="Unassembled WGS sequence"/>
</dbReference>
<keyword evidence="1" id="KW-0175">Coiled coil</keyword>
<dbReference type="PROSITE" id="PS51257">
    <property type="entry name" value="PROKAR_LIPOPROTEIN"/>
    <property type="match status" value="1"/>
</dbReference>
<feature type="coiled-coil region" evidence="1">
    <location>
        <begin position="43"/>
        <end position="70"/>
    </location>
</feature>
<dbReference type="OrthoDB" id="3403621at2"/>
<keyword evidence="4" id="KW-1185">Reference proteome</keyword>
<proteinExistence type="predicted"/>
<gene>
    <name evidence="3" type="ORF">EIW28_18675</name>
</gene>
<dbReference type="RefSeq" id="WP_125249228.1">
    <property type="nucleotide sequence ID" value="NZ_RSEB01000005.1"/>
</dbReference>
<protein>
    <submittedName>
        <fullName evidence="3">Uncharacterized protein</fullName>
    </submittedName>
</protein>
<feature type="signal peptide" evidence="2">
    <location>
        <begin position="1"/>
        <end position="23"/>
    </location>
</feature>
<evidence type="ECO:0000256" key="2">
    <source>
        <dbReference type="SAM" id="SignalP"/>
    </source>
</evidence>
<accession>A0A426UU36</accession>